<dbReference type="CDD" id="cd06445">
    <property type="entry name" value="ATase"/>
    <property type="match status" value="1"/>
</dbReference>
<comment type="function">
    <text evidence="9">Involved in the cellular defense against the biological effects of O6-methylguanine (O6-MeG) and O4-methylthymine (O4-MeT) in DNA. Repairs the methylated nucleobase in DNA by stoichiometrically transferring the methyl group to a cysteine residue in the enzyme. This is a suicide reaction: the enzyme is irreversibly inactivated.</text>
</comment>
<feature type="active site" description="Nucleophile; methyl group acceptor" evidence="9">
    <location>
        <position position="168"/>
    </location>
</feature>
<dbReference type="STRING" id="696762.PFRI_03460"/>
<dbReference type="Gene3D" id="3.30.160.70">
    <property type="entry name" value="Methylated DNA-protein cysteine methyltransferase domain"/>
    <property type="match status" value="1"/>
</dbReference>
<gene>
    <name evidence="12" type="primary">ogt_2</name>
    <name evidence="12" type="ORF">PFRI_03460</name>
</gene>
<keyword evidence="3 9" id="KW-0963">Cytoplasm</keyword>
<evidence type="ECO:0000256" key="4">
    <source>
        <dbReference type="ARBA" id="ARBA00022603"/>
    </source>
</evidence>
<dbReference type="FunFam" id="1.10.10.10:FF:000214">
    <property type="entry name" value="Methylated-DNA--protein-cysteine methyltransferase"/>
    <property type="match status" value="1"/>
</dbReference>
<dbReference type="InterPro" id="IPR036631">
    <property type="entry name" value="MGMT_N_sf"/>
</dbReference>
<sequence>MSRESVHIYKRGIWQRETVHRDFLEALRALSVFHSQTDTMTKLSYTYIDSLVGALLVAGDESALHYLCFSTSPNAIVPRLDWQQTDAPFLEVRRQINAYFEGDLRKFDLPLFLTGTDFQKSVWQHLSKLPFGEAQSYGQLAAALERPKASRAVGAANGSNPNAIILPCHRVIGANGSLTGFCGGLATKEHLLCHEGVLTPSF</sequence>
<dbReference type="InterPro" id="IPR001497">
    <property type="entry name" value="MethylDNA_cys_MeTrfase_AS"/>
</dbReference>
<dbReference type="PROSITE" id="PS00374">
    <property type="entry name" value="MGMT"/>
    <property type="match status" value="1"/>
</dbReference>
<evidence type="ECO:0000256" key="8">
    <source>
        <dbReference type="ARBA" id="ARBA00049348"/>
    </source>
</evidence>
<dbReference type="PANTHER" id="PTHR10815">
    <property type="entry name" value="METHYLATED-DNA--PROTEIN-CYSTEINE METHYLTRANSFERASE"/>
    <property type="match status" value="1"/>
</dbReference>
<proteinExistence type="inferred from homology"/>
<evidence type="ECO:0000256" key="5">
    <source>
        <dbReference type="ARBA" id="ARBA00022679"/>
    </source>
</evidence>
<evidence type="ECO:0000256" key="7">
    <source>
        <dbReference type="ARBA" id="ARBA00023204"/>
    </source>
</evidence>
<reference evidence="12 13" key="1">
    <citation type="submission" date="2016-10" db="EMBL/GenBank/DDBJ databases">
        <title>Genome sequence of Planktotalea frisia SH6-1.</title>
        <authorList>
            <person name="Poehlein A."/>
            <person name="Bakenhus I."/>
            <person name="Voget S."/>
            <person name="Brinkhoff T."/>
            <person name="Simon M."/>
        </authorList>
    </citation>
    <scope>NUCLEOTIDE SEQUENCE [LARGE SCALE GENOMIC DNA]</scope>
    <source>
        <strain evidence="12 13">SH6-1</strain>
    </source>
</reference>
<feature type="domain" description="Methylated-DNA-[protein]-cysteine S-methyltransferase DNA binding" evidence="10">
    <location>
        <begin position="117"/>
        <end position="197"/>
    </location>
</feature>
<evidence type="ECO:0000256" key="9">
    <source>
        <dbReference type="HAMAP-Rule" id="MF_00772"/>
    </source>
</evidence>
<dbReference type="InterPro" id="IPR036388">
    <property type="entry name" value="WH-like_DNA-bd_sf"/>
</dbReference>
<dbReference type="InterPro" id="IPR008332">
    <property type="entry name" value="MethylG_MeTrfase_N"/>
</dbReference>
<dbReference type="GO" id="GO:0003908">
    <property type="term" value="F:methylated-DNA-[protein]-cysteine S-methyltransferase activity"/>
    <property type="evidence" value="ECO:0007669"/>
    <property type="project" value="UniProtKB-UniRule"/>
</dbReference>
<dbReference type="SUPFAM" id="SSF53155">
    <property type="entry name" value="Methylated DNA-protein cysteine methyltransferase domain"/>
    <property type="match status" value="1"/>
</dbReference>
<dbReference type="PANTHER" id="PTHR10815:SF5">
    <property type="entry name" value="METHYLATED-DNA--PROTEIN-CYSTEINE METHYLTRANSFERASE"/>
    <property type="match status" value="1"/>
</dbReference>
<dbReference type="SUPFAM" id="SSF46767">
    <property type="entry name" value="Methylated DNA-protein cysteine methyltransferase, C-terminal domain"/>
    <property type="match status" value="1"/>
</dbReference>
<dbReference type="NCBIfam" id="TIGR00589">
    <property type="entry name" value="ogt"/>
    <property type="match status" value="1"/>
</dbReference>
<dbReference type="GO" id="GO:0006307">
    <property type="term" value="P:DNA alkylation repair"/>
    <property type="evidence" value="ECO:0007669"/>
    <property type="project" value="UniProtKB-UniRule"/>
</dbReference>
<dbReference type="EMBL" id="MLCB01000026">
    <property type="protein sequence ID" value="OJI95396.1"/>
    <property type="molecule type" value="Genomic_DNA"/>
</dbReference>
<protein>
    <recommendedName>
        <fullName evidence="9">Methylated-DNA--protein-cysteine methyltransferase</fullName>
        <ecNumber evidence="9">2.1.1.63</ecNumber>
    </recommendedName>
    <alternativeName>
        <fullName evidence="9">6-O-methylguanine-DNA methyltransferase</fullName>
        <shortName evidence="9">MGMT</shortName>
    </alternativeName>
    <alternativeName>
        <fullName evidence="9">O-6-methylguanine-DNA-alkyltransferase</fullName>
    </alternativeName>
</protein>
<dbReference type="Proteomes" id="UP000184514">
    <property type="component" value="Unassembled WGS sequence"/>
</dbReference>
<dbReference type="EC" id="2.1.1.63" evidence="9"/>
<dbReference type="Pfam" id="PF01035">
    <property type="entry name" value="DNA_binding_1"/>
    <property type="match status" value="1"/>
</dbReference>
<comment type="caution">
    <text evidence="12">The sequence shown here is derived from an EMBL/GenBank/DDBJ whole genome shotgun (WGS) entry which is preliminary data.</text>
</comment>
<dbReference type="Pfam" id="PF02870">
    <property type="entry name" value="Methyltransf_1N"/>
    <property type="match status" value="1"/>
</dbReference>
<keyword evidence="6 9" id="KW-0227">DNA damage</keyword>
<comment type="subcellular location">
    <subcellularLocation>
        <location evidence="9">Cytoplasm</location>
    </subcellularLocation>
</comment>
<dbReference type="InterPro" id="IPR036217">
    <property type="entry name" value="MethylDNA_cys_MeTrfase_DNAb"/>
</dbReference>
<keyword evidence="13" id="KW-1185">Reference proteome</keyword>
<evidence type="ECO:0000259" key="10">
    <source>
        <dbReference type="Pfam" id="PF01035"/>
    </source>
</evidence>
<dbReference type="InterPro" id="IPR023546">
    <property type="entry name" value="MGMT"/>
</dbReference>
<feature type="domain" description="Methylguanine DNA methyltransferase ribonuclease-like" evidence="11">
    <location>
        <begin position="44"/>
        <end position="111"/>
    </location>
</feature>
<evidence type="ECO:0000256" key="6">
    <source>
        <dbReference type="ARBA" id="ARBA00022763"/>
    </source>
</evidence>
<evidence type="ECO:0000256" key="2">
    <source>
        <dbReference type="ARBA" id="ARBA00008711"/>
    </source>
</evidence>
<organism evidence="12 13">
    <name type="scientific">Planktotalea frisia</name>
    <dbReference type="NCBI Taxonomy" id="696762"/>
    <lineage>
        <taxon>Bacteria</taxon>
        <taxon>Pseudomonadati</taxon>
        <taxon>Pseudomonadota</taxon>
        <taxon>Alphaproteobacteria</taxon>
        <taxon>Rhodobacterales</taxon>
        <taxon>Paracoccaceae</taxon>
        <taxon>Planktotalea</taxon>
    </lineage>
</organism>
<evidence type="ECO:0000259" key="11">
    <source>
        <dbReference type="Pfam" id="PF02870"/>
    </source>
</evidence>
<evidence type="ECO:0000313" key="12">
    <source>
        <dbReference type="EMBL" id="OJI95396.1"/>
    </source>
</evidence>
<comment type="miscellaneous">
    <text evidence="9">This enzyme catalyzes only one turnover and therefore is not strictly catalytic. According to one definition, an enzyme is a biocatalyst that acts repeatedly and over many reaction cycles.</text>
</comment>
<evidence type="ECO:0000256" key="3">
    <source>
        <dbReference type="ARBA" id="ARBA00022490"/>
    </source>
</evidence>
<evidence type="ECO:0000256" key="1">
    <source>
        <dbReference type="ARBA" id="ARBA00001286"/>
    </source>
</evidence>
<dbReference type="HAMAP" id="MF_00772">
    <property type="entry name" value="OGT"/>
    <property type="match status" value="1"/>
</dbReference>
<comment type="similarity">
    <text evidence="2 9">Belongs to the MGMT family.</text>
</comment>
<keyword evidence="5 9" id="KW-0808">Transferase</keyword>
<accession>A0A1L9P1M1</accession>
<dbReference type="GO" id="GO:0032259">
    <property type="term" value="P:methylation"/>
    <property type="evidence" value="ECO:0007669"/>
    <property type="project" value="UniProtKB-KW"/>
</dbReference>
<name>A0A1L9P1M1_9RHOB</name>
<comment type="catalytic activity">
    <reaction evidence="1 9">
        <text>a 4-O-methyl-thymidine in DNA + L-cysteinyl-[protein] = a thymidine in DNA + S-methyl-L-cysteinyl-[protein]</text>
        <dbReference type="Rhea" id="RHEA:53428"/>
        <dbReference type="Rhea" id="RHEA-COMP:10131"/>
        <dbReference type="Rhea" id="RHEA-COMP:10132"/>
        <dbReference type="Rhea" id="RHEA-COMP:13555"/>
        <dbReference type="Rhea" id="RHEA-COMP:13556"/>
        <dbReference type="ChEBI" id="CHEBI:29950"/>
        <dbReference type="ChEBI" id="CHEBI:82612"/>
        <dbReference type="ChEBI" id="CHEBI:137386"/>
        <dbReference type="ChEBI" id="CHEBI:137387"/>
        <dbReference type="EC" id="2.1.1.63"/>
    </reaction>
</comment>
<dbReference type="GO" id="GO:0005737">
    <property type="term" value="C:cytoplasm"/>
    <property type="evidence" value="ECO:0007669"/>
    <property type="project" value="UniProtKB-SubCell"/>
</dbReference>
<keyword evidence="4 9" id="KW-0489">Methyltransferase</keyword>
<evidence type="ECO:0000313" key="13">
    <source>
        <dbReference type="Proteomes" id="UP000184514"/>
    </source>
</evidence>
<dbReference type="Gene3D" id="1.10.10.10">
    <property type="entry name" value="Winged helix-like DNA-binding domain superfamily/Winged helix DNA-binding domain"/>
    <property type="match status" value="1"/>
</dbReference>
<keyword evidence="7 9" id="KW-0234">DNA repair</keyword>
<comment type="catalytic activity">
    <reaction evidence="8 9">
        <text>a 6-O-methyl-2'-deoxyguanosine in DNA + L-cysteinyl-[protein] = S-methyl-L-cysteinyl-[protein] + a 2'-deoxyguanosine in DNA</text>
        <dbReference type="Rhea" id="RHEA:24000"/>
        <dbReference type="Rhea" id="RHEA-COMP:10131"/>
        <dbReference type="Rhea" id="RHEA-COMP:10132"/>
        <dbReference type="Rhea" id="RHEA-COMP:11367"/>
        <dbReference type="Rhea" id="RHEA-COMP:11368"/>
        <dbReference type="ChEBI" id="CHEBI:29950"/>
        <dbReference type="ChEBI" id="CHEBI:82612"/>
        <dbReference type="ChEBI" id="CHEBI:85445"/>
        <dbReference type="ChEBI" id="CHEBI:85448"/>
        <dbReference type="EC" id="2.1.1.63"/>
    </reaction>
</comment>
<dbReference type="AlphaFoldDB" id="A0A1L9P1M1"/>
<dbReference type="InterPro" id="IPR014048">
    <property type="entry name" value="MethylDNA_cys_MeTrfase_DNA-bd"/>
</dbReference>